<accession>A0ABP3H0A6</accession>
<dbReference type="EMBL" id="BAAABW010000022">
    <property type="protein sequence ID" value="GAA0358917.1"/>
    <property type="molecule type" value="Genomic_DNA"/>
</dbReference>
<dbReference type="InterPro" id="IPR036689">
    <property type="entry name" value="ESAT-6-like_sf"/>
</dbReference>
<organism evidence="1 2">
    <name type="scientific">Streptomyces blastmyceticus</name>
    <dbReference type="NCBI Taxonomy" id="68180"/>
    <lineage>
        <taxon>Bacteria</taxon>
        <taxon>Bacillati</taxon>
        <taxon>Actinomycetota</taxon>
        <taxon>Actinomycetes</taxon>
        <taxon>Kitasatosporales</taxon>
        <taxon>Streptomycetaceae</taxon>
        <taxon>Streptomyces</taxon>
    </lineage>
</organism>
<gene>
    <name evidence="1" type="ORF">GCM10010319_40370</name>
</gene>
<sequence>MTAGTEFRDVVRPTDCLRPPGPPEDFTSPIDTLNAAGDLVSPSFWMSKVLDFALALDPLEEGRKYFAGDWEAYARSAEAWANLAGFCEGLATNIESGNHLLSGAWQGEAAAAADVYFASLCGKLRAIKGSLETMHTEYLVAAHGVSMTGEAVAQLMGLIGDAAATAAIAWAAGGLTAWTGWGAGVGYGLAATEILRICDLWGEVTKTVNMLQMRIDAVYGQLADIGAELAGVLDDFPQPPSRPYSCPAAGDDGSGHG</sequence>
<proteinExistence type="predicted"/>
<keyword evidence="2" id="KW-1185">Reference proteome</keyword>
<evidence type="ECO:0000313" key="2">
    <source>
        <dbReference type="Proteomes" id="UP001500063"/>
    </source>
</evidence>
<dbReference type="Proteomes" id="UP001500063">
    <property type="component" value="Unassembled WGS sequence"/>
</dbReference>
<evidence type="ECO:0008006" key="3">
    <source>
        <dbReference type="Google" id="ProtNLM"/>
    </source>
</evidence>
<dbReference type="RefSeq" id="WP_344119589.1">
    <property type="nucleotide sequence ID" value="NZ_BAAABW010000022.1"/>
</dbReference>
<reference evidence="2" key="1">
    <citation type="journal article" date="2019" name="Int. J. Syst. Evol. Microbiol.">
        <title>The Global Catalogue of Microorganisms (GCM) 10K type strain sequencing project: providing services to taxonomists for standard genome sequencing and annotation.</title>
        <authorList>
            <consortium name="The Broad Institute Genomics Platform"/>
            <consortium name="The Broad Institute Genome Sequencing Center for Infectious Disease"/>
            <person name="Wu L."/>
            <person name="Ma J."/>
        </authorList>
    </citation>
    <scope>NUCLEOTIDE SEQUENCE [LARGE SCALE GENOMIC DNA]</scope>
    <source>
        <strain evidence="2">JCM 4565</strain>
    </source>
</reference>
<protein>
    <recommendedName>
        <fullName evidence="3">WXG100 family type VII secretion target</fullName>
    </recommendedName>
</protein>
<name>A0ABP3H0A6_9ACTN</name>
<comment type="caution">
    <text evidence="1">The sequence shown here is derived from an EMBL/GenBank/DDBJ whole genome shotgun (WGS) entry which is preliminary data.</text>
</comment>
<evidence type="ECO:0000313" key="1">
    <source>
        <dbReference type="EMBL" id="GAA0358917.1"/>
    </source>
</evidence>
<dbReference type="SUPFAM" id="SSF140453">
    <property type="entry name" value="EsxAB dimer-like"/>
    <property type="match status" value="1"/>
</dbReference>